<organism evidence="1 2">
    <name type="scientific">Proteiniphilum saccharofermentans</name>
    <dbReference type="NCBI Taxonomy" id="1642647"/>
    <lineage>
        <taxon>Bacteria</taxon>
        <taxon>Pseudomonadati</taxon>
        <taxon>Bacteroidota</taxon>
        <taxon>Bacteroidia</taxon>
        <taxon>Bacteroidales</taxon>
        <taxon>Dysgonomonadaceae</taxon>
        <taxon>Proteiniphilum</taxon>
    </lineage>
</organism>
<name>A0A1R3TCC2_9BACT</name>
<dbReference type="EMBL" id="LT605205">
    <property type="protein sequence ID" value="SCD22267.1"/>
    <property type="molecule type" value="Genomic_DNA"/>
</dbReference>
<sequence length="166" mass="19627">MQKVNWTIKDITAIDKNTGVYFLRTNVRTFGEQTTWEYYNLIREIECTNRQLKTDLNLRPIYHQKDERSDAHLFFGLLSYWIVNTIRFQLKQSGENAYWTEIVRRMSTQKLVTTEAVNALGEKVELRQCSRPTKQAERIYSILKMKQAPFKKIKICRSQSPPRGSS</sequence>
<evidence type="ECO:0000313" key="1">
    <source>
        <dbReference type="EMBL" id="SCD22267.1"/>
    </source>
</evidence>
<dbReference type="SUPFAM" id="SSF53098">
    <property type="entry name" value="Ribonuclease H-like"/>
    <property type="match status" value="1"/>
</dbReference>
<proteinExistence type="predicted"/>
<dbReference type="Proteomes" id="UP000187464">
    <property type="component" value="Chromosome I"/>
</dbReference>
<dbReference type="RefSeq" id="WP_232001479.1">
    <property type="nucleotide sequence ID" value="NZ_LT605205.1"/>
</dbReference>
<accession>A0A1R3TCC2</accession>
<dbReference type="KEGG" id="psac:PSM36_3484"/>
<dbReference type="AlphaFoldDB" id="A0A1R3TCC2"/>
<evidence type="ECO:0000313" key="2">
    <source>
        <dbReference type="Proteomes" id="UP000187464"/>
    </source>
</evidence>
<protein>
    <submittedName>
        <fullName evidence="1">Transposase, IS4 family protein</fullName>
    </submittedName>
</protein>
<keyword evidence="2" id="KW-1185">Reference proteome</keyword>
<gene>
    <name evidence="1" type="ORF">PSM36_3484</name>
</gene>
<dbReference type="InterPro" id="IPR012337">
    <property type="entry name" value="RNaseH-like_sf"/>
</dbReference>
<reference evidence="1 2" key="1">
    <citation type="submission" date="2016-08" db="EMBL/GenBank/DDBJ databases">
        <authorList>
            <person name="Seilhamer J.J."/>
        </authorList>
    </citation>
    <scope>NUCLEOTIDE SEQUENCE [LARGE SCALE GENOMIC DNA]</scope>
    <source>
        <strain evidence="1">M3/6</strain>
    </source>
</reference>